<name>A0AAW6FPB6_9BACT</name>
<dbReference type="EMBL" id="JAQMRD010000039">
    <property type="protein sequence ID" value="MDB9225032.1"/>
    <property type="molecule type" value="Genomic_DNA"/>
</dbReference>
<dbReference type="AlphaFoldDB" id="A0AAW6FPB6"/>
<sequence>METVDINSELNGLLILFDRYVLKEKNGKFQFSGEIFEYHFACEVPAAELVTKIGEFLITIPKYMWNLKKQELQNTEN</sequence>
<gene>
    <name evidence="1" type="ORF">PN645_18815</name>
</gene>
<dbReference type="Proteomes" id="UP001212263">
    <property type="component" value="Unassembled WGS sequence"/>
</dbReference>
<proteinExistence type="predicted"/>
<evidence type="ECO:0000313" key="2">
    <source>
        <dbReference type="Proteomes" id="UP001212263"/>
    </source>
</evidence>
<organism evidence="1 2">
    <name type="scientific">Odoribacter splanchnicus</name>
    <dbReference type="NCBI Taxonomy" id="28118"/>
    <lineage>
        <taxon>Bacteria</taxon>
        <taxon>Pseudomonadati</taxon>
        <taxon>Bacteroidota</taxon>
        <taxon>Bacteroidia</taxon>
        <taxon>Bacteroidales</taxon>
        <taxon>Odoribacteraceae</taxon>
        <taxon>Odoribacter</taxon>
    </lineage>
</organism>
<evidence type="ECO:0000313" key="1">
    <source>
        <dbReference type="EMBL" id="MDB9225032.1"/>
    </source>
</evidence>
<reference evidence="1" key="1">
    <citation type="submission" date="2023-01" db="EMBL/GenBank/DDBJ databases">
        <title>Human gut microbiome strain richness.</title>
        <authorList>
            <person name="Chen-Liaw A."/>
        </authorList>
    </citation>
    <scope>NUCLEOTIDE SEQUENCE</scope>
    <source>
        <strain evidence="1">RTP21484st1_B7_RTP21484_190118</strain>
    </source>
</reference>
<comment type="caution">
    <text evidence="1">The sequence shown here is derived from an EMBL/GenBank/DDBJ whole genome shotgun (WGS) entry which is preliminary data.</text>
</comment>
<accession>A0AAW6FPB6</accession>
<protein>
    <submittedName>
        <fullName evidence="1">Uncharacterized protein</fullName>
    </submittedName>
</protein>
<dbReference type="RefSeq" id="WP_195203647.1">
    <property type="nucleotide sequence ID" value="NZ_JADMUD010000015.1"/>
</dbReference>